<gene>
    <name evidence="1" type="ORF">NPIL_240721</name>
</gene>
<comment type="caution">
    <text evidence="1">The sequence shown here is derived from an EMBL/GenBank/DDBJ whole genome shotgun (WGS) entry which is preliminary data.</text>
</comment>
<dbReference type="OrthoDB" id="6428187at2759"/>
<evidence type="ECO:0000313" key="1">
    <source>
        <dbReference type="EMBL" id="GFT82318.1"/>
    </source>
</evidence>
<organism evidence="1 2">
    <name type="scientific">Nephila pilipes</name>
    <name type="common">Giant wood spider</name>
    <name type="synonym">Nephila maculata</name>
    <dbReference type="NCBI Taxonomy" id="299642"/>
    <lineage>
        <taxon>Eukaryota</taxon>
        <taxon>Metazoa</taxon>
        <taxon>Ecdysozoa</taxon>
        <taxon>Arthropoda</taxon>
        <taxon>Chelicerata</taxon>
        <taxon>Arachnida</taxon>
        <taxon>Araneae</taxon>
        <taxon>Araneomorphae</taxon>
        <taxon>Entelegynae</taxon>
        <taxon>Araneoidea</taxon>
        <taxon>Nephilidae</taxon>
        <taxon>Nephila</taxon>
    </lineage>
</organism>
<keyword evidence="2" id="KW-1185">Reference proteome</keyword>
<protein>
    <submittedName>
        <fullName evidence="1">Uncharacterized protein</fullName>
    </submittedName>
</protein>
<evidence type="ECO:0000313" key="2">
    <source>
        <dbReference type="Proteomes" id="UP000887013"/>
    </source>
</evidence>
<dbReference type="Proteomes" id="UP000887013">
    <property type="component" value="Unassembled WGS sequence"/>
</dbReference>
<dbReference type="EMBL" id="BMAW01118951">
    <property type="protein sequence ID" value="GFT82318.1"/>
    <property type="molecule type" value="Genomic_DNA"/>
</dbReference>
<accession>A0A8X6PPN1</accession>
<reference evidence="1" key="1">
    <citation type="submission" date="2020-08" db="EMBL/GenBank/DDBJ databases">
        <title>Multicomponent nature underlies the extraordinary mechanical properties of spider dragline silk.</title>
        <authorList>
            <person name="Kono N."/>
            <person name="Nakamura H."/>
            <person name="Mori M."/>
            <person name="Yoshida Y."/>
            <person name="Ohtoshi R."/>
            <person name="Malay A.D."/>
            <person name="Moran D.A.P."/>
            <person name="Tomita M."/>
            <person name="Numata K."/>
            <person name="Arakawa K."/>
        </authorList>
    </citation>
    <scope>NUCLEOTIDE SEQUENCE</scope>
</reference>
<name>A0A8X6PPN1_NEPPI</name>
<sequence>MSTSASLVCEASQEIGSMAEASIGVTPRSKYMQLRFLMSAEKEIHLTVWKMIPIRRNFILATTGAIFTYAVLFKGCWTRSLVSTLPVLECTELPYLRLMNRCMGEDSSYESQSLRTR</sequence>
<proteinExistence type="predicted"/>
<dbReference type="AlphaFoldDB" id="A0A8X6PPN1"/>